<evidence type="ECO:0000256" key="1">
    <source>
        <dbReference type="SAM" id="MobiDB-lite"/>
    </source>
</evidence>
<proteinExistence type="predicted"/>
<dbReference type="Proteomes" id="UP001196413">
    <property type="component" value="Unassembled WGS sequence"/>
</dbReference>
<protein>
    <submittedName>
        <fullName evidence="2">Uncharacterized protein</fullName>
    </submittedName>
</protein>
<keyword evidence="3" id="KW-1185">Reference proteome</keyword>
<comment type="caution">
    <text evidence="2">The sequence shown here is derived from an EMBL/GenBank/DDBJ whole genome shotgun (WGS) entry which is preliminary data.</text>
</comment>
<sequence length="178" mass="18965">MPERSSGSDSSSKRGALPVRDKPTVSLSKKTSKRSSKPSESSIKSESSSKKDTLPVDDNIAVASSKTGPRKSSAKSQKPKEPKSKFDLPTRRCVLATGHHPADLSSKYVQKKTRKDEPSTDTDPSSKTAVSDDSITSFSGNVPPSVALLAPPSVSRSLRLGKSITRPESKSGSKKKIK</sequence>
<feature type="compositionally biased region" description="Low complexity" evidence="1">
    <location>
        <begin position="1"/>
        <end position="10"/>
    </location>
</feature>
<dbReference type="EMBL" id="JAHQIW010001606">
    <property type="protein sequence ID" value="KAJ1353103.1"/>
    <property type="molecule type" value="Genomic_DNA"/>
</dbReference>
<name>A0AAD5MBH0_PARTN</name>
<evidence type="ECO:0000313" key="2">
    <source>
        <dbReference type="EMBL" id="KAJ1353103.1"/>
    </source>
</evidence>
<gene>
    <name evidence="2" type="ORF">KIN20_009660</name>
</gene>
<feature type="region of interest" description="Disordered" evidence="1">
    <location>
        <begin position="1"/>
        <end position="178"/>
    </location>
</feature>
<accession>A0AAD5MBH0</accession>
<evidence type="ECO:0000313" key="3">
    <source>
        <dbReference type="Proteomes" id="UP001196413"/>
    </source>
</evidence>
<feature type="compositionally biased region" description="Basic and acidic residues" evidence="1">
    <location>
        <begin position="78"/>
        <end position="90"/>
    </location>
</feature>
<reference evidence="2" key="1">
    <citation type="submission" date="2021-06" db="EMBL/GenBank/DDBJ databases">
        <title>Parelaphostrongylus tenuis whole genome reference sequence.</title>
        <authorList>
            <person name="Garwood T.J."/>
            <person name="Larsen P.A."/>
            <person name="Fountain-Jones N.M."/>
            <person name="Garbe J.R."/>
            <person name="Macchietto M.G."/>
            <person name="Kania S.A."/>
            <person name="Gerhold R.W."/>
            <person name="Richards J.E."/>
            <person name="Wolf T.M."/>
        </authorList>
    </citation>
    <scope>NUCLEOTIDE SEQUENCE</scope>
    <source>
        <strain evidence="2">MNPRO001-30</strain>
        <tissue evidence="2">Meninges</tissue>
    </source>
</reference>
<dbReference type="AlphaFoldDB" id="A0AAD5MBH0"/>
<organism evidence="2 3">
    <name type="scientific">Parelaphostrongylus tenuis</name>
    <name type="common">Meningeal worm</name>
    <dbReference type="NCBI Taxonomy" id="148309"/>
    <lineage>
        <taxon>Eukaryota</taxon>
        <taxon>Metazoa</taxon>
        <taxon>Ecdysozoa</taxon>
        <taxon>Nematoda</taxon>
        <taxon>Chromadorea</taxon>
        <taxon>Rhabditida</taxon>
        <taxon>Rhabditina</taxon>
        <taxon>Rhabditomorpha</taxon>
        <taxon>Strongyloidea</taxon>
        <taxon>Metastrongylidae</taxon>
        <taxon>Parelaphostrongylus</taxon>
    </lineage>
</organism>
<feature type="compositionally biased region" description="Polar residues" evidence="1">
    <location>
        <begin position="121"/>
        <end position="142"/>
    </location>
</feature>